<evidence type="ECO:0000313" key="2">
    <source>
        <dbReference type="Proteomes" id="UP001482520"/>
    </source>
</evidence>
<dbReference type="Gene3D" id="3.30.530.20">
    <property type="match status" value="1"/>
</dbReference>
<dbReference type="EMBL" id="JBEGDP010000017">
    <property type="protein sequence ID" value="MEQ7848435.1"/>
    <property type="molecule type" value="Genomic_DNA"/>
</dbReference>
<comment type="caution">
    <text evidence="1">The sequence shown here is derived from an EMBL/GenBank/DDBJ whole genome shotgun (WGS) entry which is preliminary data.</text>
</comment>
<dbReference type="Proteomes" id="UP001482520">
    <property type="component" value="Unassembled WGS sequence"/>
</dbReference>
<keyword evidence="2" id="KW-1185">Reference proteome</keyword>
<dbReference type="RefSeq" id="WP_349805047.1">
    <property type="nucleotide sequence ID" value="NZ_JBEGDP010000017.1"/>
</dbReference>
<dbReference type="SUPFAM" id="SSF55961">
    <property type="entry name" value="Bet v1-like"/>
    <property type="match status" value="1"/>
</dbReference>
<dbReference type="InterPro" id="IPR023393">
    <property type="entry name" value="START-like_dom_sf"/>
</dbReference>
<organism evidence="1 2">
    <name type="scientific">Nocardioides kribbensis</name>
    <dbReference type="NCBI Taxonomy" id="305517"/>
    <lineage>
        <taxon>Bacteria</taxon>
        <taxon>Bacillati</taxon>
        <taxon>Actinomycetota</taxon>
        <taxon>Actinomycetes</taxon>
        <taxon>Propionibacteriales</taxon>
        <taxon>Nocardioidaceae</taxon>
        <taxon>Nocardioides</taxon>
    </lineage>
</organism>
<dbReference type="Pfam" id="PF10604">
    <property type="entry name" value="Polyketide_cyc2"/>
    <property type="match status" value="1"/>
</dbReference>
<proteinExistence type="predicted"/>
<name>A0ABV1P137_9ACTN</name>
<accession>A0ABV1P137</accession>
<sequence length="162" mass="17624">MASSARPVVTASAVVDAPPAVVFDILTDPRQHPLIDGSGTVRGSTSGPPRLELGSTFGMDMRIGAPYKIRNKVVELEPDRLIAWRHVGLHRWRYELEELPADATGGTARTRVTETWDISRYPGLVQAAYHRAGVAAKIQRGIEKTLVKLSAAAEQAARKETT</sequence>
<reference evidence="1 2" key="1">
    <citation type="submission" date="2024-02" db="EMBL/GenBank/DDBJ databases">
        <title>Full genome sequence of Nocardioides kribbensis.</title>
        <authorList>
            <person name="Poletto B.L."/>
            <person name="Silva G."/>
            <person name="Galante D."/>
            <person name="Campos K.R."/>
            <person name="Santos M.B.N."/>
            <person name="Sacchi C.T."/>
        </authorList>
    </citation>
    <scope>NUCLEOTIDE SEQUENCE [LARGE SCALE GENOMIC DNA]</scope>
    <source>
        <strain evidence="1 2">O4R</strain>
    </source>
</reference>
<protein>
    <submittedName>
        <fullName evidence="1">SRPBCC family protein</fullName>
    </submittedName>
</protein>
<dbReference type="InterPro" id="IPR019587">
    <property type="entry name" value="Polyketide_cyclase/dehydratase"/>
</dbReference>
<gene>
    <name evidence="1" type="ORF">V6R90_14215</name>
</gene>
<evidence type="ECO:0000313" key="1">
    <source>
        <dbReference type="EMBL" id="MEQ7848435.1"/>
    </source>
</evidence>